<name>A0A4Y7KWZ4_PAPSO</name>
<sequence length="139" mass="14837">MGSLSHDQQHRISNTSNLYPPPMGYWMTGGAYGAIGGAYGVPGLAQPSLILSRGPTPAGMATLSMLLPDGLSRACGVINLSPQPKSGRSGSDPGSRGYDSSDRSCAEWKAQRCLLIFFKNLHVTIPKNKEEMELLISSR</sequence>
<evidence type="ECO:0000313" key="2">
    <source>
        <dbReference type="EMBL" id="RZC76698.1"/>
    </source>
</evidence>
<dbReference type="EMBL" id="CM010723">
    <property type="protein sequence ID" value="RZC76698.1"/>
    <property type="molecule type" value="Genomic_DNA"/>
</dbReference>
<dbReference type="Proteomes" id="UP000316621">
    <property type="component" value="Chromosome 9"/>
</dbReference>
<evidence type="ECO:0000256" key="1">
    <source>
        <dbReference type="SAM" id="MobiDB-lite"/>
    </source>
</evidence>
<feature type="compositionally biased region" description="Low complexity" evidence="1">
    <location>
        <begin position="86"/>
        <end position="98"/>
    </location>
</feature>
<feature type="region of interest" description="Disordered" evidence="1">
    <location>
        <begin position="78"/>
        <end position="102"/>
    </location>
</feature>
<protein>
    <submittedName>
        <fullName evidence="2">Uncharacterized protein</fullName>
    </submittedName>
</protein>
<gene>
    <name evidence="2" type="ORF">C5167_000831</name>
</gene>
<dbReference type="Gramene" id="RZC76698">
    <property type="protein sequence ID" value="RZC76698"/>
    <property type="gene ID" value="C5167_000831"/>
</dbReference>
<dbReference type="AlphaFoldDB" id="A0A4Y7KWZ4"/>
<proteinExistence type="predicted"/>
<organism evidence="2 3">
    <name type="scientific">Papaver somniferum</name>
    <name type="common">Opium poppy</name>
    <dbReference type="NCBI Taxonomy" id="3469"/>
    <lineage>
        <taxon>Eukaryota</taxon>
        <taxon>Viridiplantae</taxon>
        <taxon>Streptophyta</taxon>
        <taxon>Embryophyta</taxon>
        <taxon>Tracheophyta</taxon>
        <taxon>Spermatophyta</taxon>
        <taxon>Magnoliopsida</taxon>
        <taxon>Ranunculales</taxon>
        <taxon>Papaveraceae</taxon>
        <taxon>Papaveroideae</taxon>
        <taxon>Papaver</taxon>
    </lineage>
</organism>
<reference evidence="2 3" key="1">
    <citation type="journal article" date="2018" name="Science">
        <title>The opium poppy genome and morphinan production.</title>
        <authorList>
            <person name="Guo L."/>
            <person name="Winzer T."/>
            <person name="Yang X."/>
            <person name="Li Y."/>
            <person name="Ning Z."/>
            <person name="He Z."/>
            <person name="Teodor R."/>
            <person name="Lu Y."/>
            <person name="Bowser T.A."/>
            <person name="Graham I.A."/>
            <person name="Ye K."/>
        </authorList>
    </citation>
    <scope>NUCLEOTIDE SEQUENCE [LARGE SCALE GENOMIC DNA]</scope>
    <source>
        <strain evidence="3">cv. HN1</strain>
        <tissue evidence="2">Leaves</tissue>
    </source>
</reference>
<keyword evidence="3" id="KW-1185">Reference proteome</keyword>
<dbReference type="STRING" id="3469.A0A4Y7KWZ4"/>
<evidence type="ECO:0000313" key="3">
    <source>
        <dbReference type="Proteomes" id="UP000316621"/>
    </source>
</evidence>
<accession>A0A4Y7KWZ4</accession>